<dbReference type="AlphaFoldDB" id="A0A4Y3QK44"/>
<dbReference type="EMBL" id="BJML01000004">
    <property type="protein sequence ID" value="GEB45644.1"/>
    <property type="molecule type" value="Genomic_DNA"/>
</dbReference>
<feature type="region of interest" description="Disordered" evidence="1">
    <location>
        <begin position="1"/>
        <end position="62"/>
    </location>
</feature>
<name>A0A4Y3QK44_MICTE</name>
<evidence type="ECO:0000313" key="3">
    <source>
        <dbReference type="Proteomes" id="UP000319525"/>
    </source>
</evidence>
<proteinExistence type="predicted"/>
<protein>
    <submittedName>
        <fullName evidence="2">Uncharacterized protein</fullName>
    </submittedName>
</protein>
<comment type="caution">
    <text evidence="2">The sequence shown here is derived from an EMBL/GenBank/DDBJ whole genome shotgun (WGS) entry which is preliminary data.</text>
</comment>
<evidence type="ECO:0000256" key="1">
    <source>
        <dbReference type="SAM" id="MobiDB-lite"/>
    </source>
</evidence>
<accession>A0A4Y3QK44</accession>
<gene>
    <name evidence="2" type="ORF">MTE01_15890</name>
</gene>
<feature type="compositionally biased region" description="Gly residues" evidence="1">
    <location>
        <begin position="49"/>
        <end position="62"/>
    </location>
</feature>
<sequence>MGTEVTGSTSSRQNRLGEKDSPSLVRAAPPTQDRGARITARPRRRPRVGGQGVDEGDGRGAGISVGTGVVGFSVGEGAGVGAPGPATK</sequence>
<feature type="compositionally biased region" description="Polar residues" evidence="1">
    <location>
        <begin position="1"/>
        <end position="14"/>
    </location>
</feature>
<organism evidence="2 3">
    <name type="scientific">Microbacterium testaceum</name>
    <name type="common">Aureobacterium testaceum</name>
    <name type="synonym">Brevibacterium testaceum</name>
    <dbReference type="NCBI Taxonomy" id="2033"/>
    <lineage>
        <taxon>Bacteria</taxon>
        <taxon>Bacillati</taxon>
        <taxon>Actinomycetota</taxon>
        <taxon>Actinomycetes</taxon>
        <taxon>Micrococcales</taxon>
        <taxon>Microbacteriaceae</taxon>
        <taxon>Microbacterium</taxon>
    </lineage>
</organism>
<dbReference type="Proteomes" id="UP000319525">
    <property type="component" value="Unassembled WGS sequence"/>
</dbReference>
<evidence type="ECO:0000313" key="2">
    <source>
        <dbReference type="EMBL" id="GEB45644.1"/>
    </source>
</evidence>
<reference evidence="2 3" key="1">
    <citation type="submission" date="2019-06" db="EMBL/GenBank/DDBJ databases">
        <title>Whole genome shotgun sequence of Microbacterium testaceum NBRC 12675.</title>
        <authorList>
            <person name="Hosoyama A."/>
            <person name="Uohara A."/>
            <person name="Ohji S."/>
            <person name="Ichikawa N."/>
        </authorList>
    </citation>
    <scope>NUCLEOTIDE SEQUENCE [LARGE SCALE GENOMIC DNA]</scope>
    <source>
        <strain evidence="2 3">NBRC 12675</strain>
    </source>
</reference>